<dbReference type="EMBL" id="JAFBCL010000001">
    <property type="protein sequence ID" value="MBM7809400.1"/>
    <property type="molecule type" value="Genomic_DNA"/>
</dbReference>
<evidence type="ECO:0000313" key="3">
    <source>
        <dbReference type="EMBL" id="MBM7809400.1"/>
    </source>
</evidence>
<dbReference type="GO" id="GO:0016491">
    <property type="term" value="F:oxidoreductase activity"/>
    <property type="evidence" value="ECO:0007669"/>
    <property type="project" value="UniProtKB-KW"/>
</dbReference>
<evidence type="ECO:0000313" key="6">
    <source>
        <dbReference type="Proteomes" id="UP001195724"/>
    </source>
</evidence>
<reference evidence="4" key="2">
    <citation type="submission" date="2021-04" db="EMBL/GenBank/DDBJ databases">
        <title>Saccharothrix algeriensis WGS.</title>
        <authorList>
            <person name="Stuskova K."/>
            <person name="Hakalova E."/>
            <person name="Tebbal A.B."/>
            <person name="Eichmeier A."/>
        </authorList>
    </citation>
    <scope>NUCLEOTIDE SEQUENCE</scope>
    <source>
        <strain evidence="4">NRRL B-24137</strain>
    </source>
</reference>
<keyword evidence="6" id="KW-1185">Reference proteome</keyword>
<dbReference type="AlphaFoldDB" id="A0A8T8HZ97"/>
<organism evidence="4 5">
    <name type="scientific">Saccharothrix algeriensis</name>
    <dbReference type="NCBI Taxonomy" id="173560"/>
    <lineage>
        <taxon>Bacteria</taxon>
        <taxon>Bacillati</taxon>
        <taxon>Actinomycetota</taxon>
        <taxon>Actinomycetes</taxon>
        <taxon>Pseudonocardiales</taxon>
        <taxon>Pseudonocardiaceae</taxon>
        <taxon>Saccharothrix</taxon>
    </lineage>
</organism>
<dbReference type="SUPFAM" id="SSF51735">
    <property type="entry name" value="NAD(P)-binding Rossmann-fold domains"/>
    <property type="match status" value="1"/>
</dbReference>
<dbReference type="RefSeq" id="WP_204840512.1">
    <property type="nucleotide sequence ID" value="NZ_JAFBCL010000001.1"/>
</dbReference>
<dbReference type="CDD" id="cd05233">
    <property type="entry name" value="SDR_c"/>
    <property type="match status" value="1"/>
</dbReference>
<dbReference type="Gene3D" id="3.40.50.720">
    <property type="entry name" value="NAD(P)-binding Rossmann-like Domain"/>
    <property type="match status" value="1"/>
</dbReference>
<dbReference type="InterPro" id="IPR036291">
    <property type="entry name" value="NAD(P)-bd_dom_sf"/>
</dbReference>
<sequence length="223" mass="21995">MGMEGKVALVTGAGSGIGAAVARRLDAAGARVAALDADSTAVELVGGGLWCGMAVRAEAGDPAQAESAVAAVVEHFGRLDLLVTTTPALPCPRRSAPAGGGPAAGAPFPLDVDDETWHLVLGTQLDAAFYTTRAALRAMGDDGGVVVAVAVSCPHLPHQSAAAAGIRGLARSVARHAEPLGVLVRSVTARCTPDPAEVADTVAGLAVTTGGPTWALDSPAGSP</sequence>
<dbReference type="EMBL" id="CP072788">
    <property type="protein sequence ID" value="QTR03741.1"/>
    <property type="molecule type" value="Genomic_DNA"/>
</dbReference>
<comment type="similarity">
    <text evidence="1">Belongs to the short-chain dehydrogenases/reductases (SDR) family.</text>
</comment>
<dbReference type="InterPro" id="IPR002347">
    <property type="entry name" value="SDR_fam"/>
</dbReference>
<dbReference type="PANTHER" id="PTHR43639:SF1">
    <property type="entry name" value="SHORT-CHAIN DEHYDROGENASE_REDUCTASE FAMILY PROTEIN"/>
    <property type="match status" value="1"/>
</dbReference>
<dbReference type="PANTHER" id="PTHR43639">
    <property type="entry name" value="OXIDOREDUCTASE, SHORT-CHAIN DEHYDROGENASE/REDUCTASE FAMILY (AFU_ORTHOLOGUE AFUA_5G02870)"/>
    <property type="match status" value="1"/>
</dbReference>
<protein>
    <submittedName>
        <fullName evidence="3">NAD(P)-dependent dehydrogenase (Short-subunit alcohol dehydrogenase family)</fullName>
    </submittedName>
    <submittedName>
        <fullName evidence="4">SDR family NAD(P)-dependent oxidoreductase</fullName>
    </submittedName>
</protein>
<evidence type="ECO:0000313" key="5">
    <source>
        <dbReference type="Proteomes" id="UP000671828"/>
    </source>
</evidence>
<name>A0A8T8HZ97_9PSEU</name>
<evidence type="ECO:0000256" key="1">
    <source>
        <dbReference type="ARBA" id="ARBA00006484"/>
    </source>
</evidence>
<accession>A0A8T8HZ97</accession>
<dbReference type="Proteomes" id="UP001195724">
    <property type="component" value="Unassembled WGS sequence"/>
</dbReference>
<dbReference type="PRINTS" id="PR00081">
    <property type="entry name" value="GDHRDH"/>
</dbReference>
<reference evidence="3 6" key="1">
    <citation type="submission" date="2021-01" db="EMBL/GenBank/DDBJ databases">
        <title>Sequencing the genomes of 1000 actinobacteria strains.</title>
        <authorList>
            <person name="Klenk H.-P."/>
        </authorList>
    </citation>
    <scope>NUCLEOTIDE SEQUENCE [LARGE SCALE GENOMIC DNA]</scope>
    <source>
        <strain evidence="3 6">DSM 44581</strain>
    </source>
</reference>
<proteinExistence type="inferred from homology"/>
<keyword evidence="2" id="KW-0560">Oxidoreductase</keyword>
<dbReference type="Proteomes" id="UP000671828">
    <property type="component" value="Chromosome"/>
</dbReference>
<evidence type="ECO:0000256" key="2">
    <source>
        <dbReference type="ARBA" id="ARBA00023002"/>
    </source>
</evidence>
<gene>
    <name evidence="4" type="ORF">J7S33_01430</name>
    <name evidence="3" type="ORF">JOE68_000265</name>
</gene>
<evidence type="ECO:0000313" key="4">
    <source>
        <dbReference type="EMBL" id="QTR03741.1"/>
    </source>
</evidence>
<dbReference type="Pfam" id="PF00106">
    <property type="entry name" value="adh_short"/>
    <property type="match status" value="1"/>
</dbReference>